<accession>A0ABQ6HDY7</accession>
<keyword evidence="2" id="KW-1185">Reference proteome</keyword>
<dbReference type="Proteomes" id="UP001157134">
    <property type="component" value="Unassembled WGS sequence"/>
</dbReference>
<dbReference type="Pfam" id="PF11363">
    <property type="entry name" value="DUF3164"/>
    <property type="match status" value="1"/>
</dbReference>
<reference evidence="1 2" key="1">
    <citation type="submission" date="2023-03" db="EMBL/GenBank/DDBJ databases">
        <title>Thalassotalea loyana LMG 22536T draft genome sequence.</title>
        <authorList>
            <person name="Sawabe T."/>
        </authorList>
    </citation>
    <scope>NUCLEOTIDE SEQUENCE [LARGE SCALE GENOMIC DNA]</scope>
    <source>
        <strain evidence="1 2">LMG 22536</strain>
    </source>
</reference>
<sequence>MSEQKQEERIFINPQGYKVPESDMQPQVVLCDELVNECIAKALELSMLVDQFKRDTYRKVHDYIALVAAEYNCEINTEKGNMTFTSFDGKKSIVIGISDNISFGVEIDVAKQLINELVKEELGESSSELLRQVVVDAFQADKQGNYNKNSILALRKFRHASKNPKWKEAMRAIDDGIISGTSKTYVRFYQKNEWGKKVQIPLTSTSL</sequence>
<evidence type="ECO:0000313" key="1">
    <source>
        <dbReference type="EMBL" id="GLX86337.1"/>
    </source>
</evidence>
<name>A0ABQ6HDY7_9GAMM</name>
<dbReference type="InterPro" id="IPR021505">
    <property type="entry name" value="Phage_B3_Orf6"/>
</dbReference>
<protein>
    <submittedName>
        <fullName evidence="1">Sulfate transporter</fullName>
    </submittedName>
</protein>
<organism evidence="1 2">
    <name type="scientific">Thalassotalea loyana</name>
    <dbReference type="NCBI Taxonomy" id="280483"/>
    <lineage>
        <taxon>Bacteria</taxon>
        <taxon>Pseudomonadati</taxon>
        <taxon>Pseudomonadota</taxon>
        <taxon>Gammaproteobacteria</taxon>
        <taxon>Alteromonadales</taxon>
        <taxon>Colwelliaceae</taxon>
        <taxon>Thalassotalea</taxon>
    </lineage>
</organism>
<proteinExistence type="predicted"/>
<comment type="caution">
    <text evidence="1">The sequence shown here is derived from an EMBL/GenBank/DDBJ whole genome shotgun (WGS) entry which is preliminary data.</text>
</comment>
<dbReference type="RefSeq" id="WP_284299295.1">
    <property type="nucleotide sequence ID" value="NZ_BSSV01000006.1"/>
</dbReference>
<evidence type="ECO:0000313" key="2">
    <source>
        <dbReference type="Proteomes" id="UP001157134"/>
    </source>
</evidence>
<dbReference type="EMBL" id="BSSV01000006">
    <property type="protein sequence ID" value="GLX86337.1"/>
    <property type="molecule type" value="Genomic_DNA"/>
</dbReference>
<gene>
    <name evidence="1" type="ORF">tloyanaT_25900</name>
</gene>